<evidence type="ECO:0000256" key="10">
    <source>
        <dbReference type="ARBA" id="ARBA00023163"/>
    </source>
</evidence>
<evidence type="ECO:0000256" key="2">
    <source>
        <dbReference type="ARBA" id="ARBA00022490"/>
    </source>
</evidence>
<feature type="modified residue" description="4-aspartylphosphate" evidence="11">
    <location>
        <position position="60"/>
    </location>
</feature>
<keyword evidence="6" id="KW-0902">Two-component regulatory system</keyword>
<dbReference type="InterPro" id="IPR027417">
    <property type="entry name" value="P-loop_NTPase"/>
</dbReference>
<dbReference type="Gene3D" id="1.10.10.60">
    <property type="entry name" value="Homeodomain-like"/>
    <property type="match status" value="1"/>
</dbReference>
<evidence type="ECO:0000256" key="4">
    <source>
        <dbReference type="ARBA" id="ARBA00022741"/>
    </source>
</evidence>
<dbReference type="FunFam" id="3.40.50.300:FF:000006">
    <property type="entry name" value="DNA-binding transcriptional regulator NtrC"/>
    <property type="match status" value="1"/>
</dbReference>
<dbReference type="SMART" id="SM00448">
    <property type="entry name" value="REC"/>
    <property type="match status" value="1"/>
</dbReference>
<evidence type="ECO:0000256" key="9">
    <source>
        <dbReference type="ARBA" id="ARBA00023159"/>
    </source>
</evidence>
<dbReference type="InterPro" id="IPR001789">
    <property type="entry name" value="Sig_transdc_resp-reg_receiver"/>
</dbReference>
<dbReference type="GO" id="GO:0000160">
    <property type="term" value="P:phosphorelay signal transduction system"/>
    <property type="evidence" value="ECO:0007669"/>
    <property type="project" value="UniProtKB-KW"/>
</dbReference>
<evidence type="ECO:0000256" key="6">
    <source>
        <dbReference type="ARBA" id="ARBA00023012"/>
    </source>
</evidence>
<dbReference type="InterPro" id="IPR002078">
    <property type="entry name" value="Sigma_54_int"/>
</dbReference>
<keyword evidence="7" id="KW-0805">Transcription regulation</keyword>
<gene>
    <name evidence="14" type="ORF">DESPIG_02999</name>
</gene>
<evidence type="ECO:0000259" key="12">
    <source>
        <dbReference type="PROSITE" id="PS50045"/>
    </source>
</evidence>
<keyword evidence="5" id="KW-0067">ATP-binding</keyword>
<dbReference type="PROSITE" id="PS00675">
    <property type="entry name" value="SIGMA54_INTERACT_1"/>
    <property type="match status" value="1"/>
</dbReference>
<dbReference type="Proteomes" id="UP000003676">
    <property type="component" value="Unassembled WGS sequence"/>
</dbReference>
<evidence type="ECO:0000313" key="14">
    <source>
        <dbReference type="EMBL" id="EEB32079.1"/>
    </source>
</evidence>
<dbReference type="GO" id="GO:0043565">
    <property type="term" value="F:sequence-specific DNA binding"/>
    <property type="evidence" value="ECO:0007669"/>
    <property type="project" value="InterPro"/>
</dbReference>
<name>B6WY23_9BACT</name>
<dbReference type="Gene3D" id="3.40.50.300">
    <property type="entry name" value="P-loop containing nucleotide triphosphate hydrolases"/>
    <property type="match status" value="1"/>
</dbReference>
<dbReference type="InterPro" id="IPR011006">
    <property type="entry name" value="CheY-like_superfamily"/>
</dbReference>
<keyword evidence="4" id="KW-0547">Nucleotide-binding</keyword>
<evidence type="ECO:0000256" key="5">
    <source>
        <dbReference type="ARBA" id="ARBA00022840"/>
    </source>
</evidence>
<dbReference type="PRINTS" id="PR01590">
    <property type="entry name" value="HTHFIS"/>
</dbReference>
<keyword evidence="8" id="KW-0238">DNA-binding</keyword>
<dbReference type="SMART" id="SM00382">
    <property type="entry name" value="AAA"/>
    <property type="match status" value="1"/>
</dbReference>
<dbReference type="EMBL" id="ABXU01000088">
    <property type="protein sequence ID" value="EEB32079.1"/>
    <property type="molecule type" value="Genomic_DNA"/>
</dbReference>
<keyword evidence="3 11" id="KW-0597">Phosphoprotein</keyword>
<reference evidence="14 15" key="1">
    <citation type="submission" date="2008-10" db="EMBL/GenBank/DDBJ databases">
        <title>Draft genome sequence of Desulvovibrio piger (ATCC 29098).</title>
        <authorList>
            <person name="Sudarsanam P."/>
            <person name="Ley R."/>
            <person name="Guruge J."/>
            <person name="Turnbaugh P.J."/>
            <person name="Mahowald M."/>
            <person name="Liep D."/>
            <person name="Gordon J."/>
        </authorList>
    </citation>
    <scope>NUCLEOTIDE SEQUENCE [LARGE SCALE GENOMIC DNA]</scope>
    <source>
        <strain evidence="14 15">ATCC 29098</strain>
    </source>
</reference>
<dbReference type="PROSITE" id="PS00688">
    <property type="entry name" value="SIGMA54_INTERACT_3"/>
    <property type="match status" value="1"/>
</dbReference>
<dbReference type="InterPro" id="IPR025943">
    <property type="entry name" value="Sigma_54_int_dom_ATP-bd_2"/>
</dbReference>
<dbReference type="FunFam" id="3.40.50.2300:FF:000018">
    <property type="entry name" value="DNA-binding transcriptional regulator NtrC"/>
    <property type="match status" value="1"/>
</dbReference>
<dbReference type="GO" id="GO:0005524">
    <property type="term" value="F:ATP binding"/>
    <property type="evidence" value="ECO:0007669"/>
    <property type="project" value="UniProtKB-KW"/>
</dbReference>
<feature type="domain" description="Sigma-54 factor interaction" evidence="12">
    <location>
        <begin position="150"/>
        <end position="379"/>
    </location>
</feature>
<dbReference type="FunFam" id="1.10.8.60:FF:000014">
    <property type="entry name" value="DNA-binding transcriptional regulator NtrC"/>
    <property type="match status" value="1"/>
</dbReference>
<dbReference type="InterPro" id="IPR025662">
    <property type="entry name" value="Sigma_54_int_dom_ATP-bd_1"/>
</dbReference>
<evidence type="ECO:0000313" key="15">
    <source>
        <dbReference type="Proteomes" id="UP000003676"/>
    </source>
</evidence>
<dbReference type="SUPFAM" id="SSF52540">
    <property type="entry name" value="P-loop containing nucleoside triphosphate hydrolases"/>
    <property type="match status" value="1"/>
</dbReference>
<dbReference type="InterPro" id="IPR058031">
    <property type="entry name" value="AAA_lid_NorR"/>
</dbReference>
<keyword evidence="9" id="KW-0010">Activator</keyword>
<dbReference type="Pfam" id="PF02954">
    <property type="entry name" value="HTH_8"/>
    <property type="match status" value="1"/>
</dbReference>
<dbReference type="PROSITE" id="PS50110">
    <property type="entry name" value="RESPONSE_REGULATORY"/>
    <property type="match status" value="1"/>
</dbReference>
<dbReference type="InterPro" id="IPR025944">
    <property type="entry name" value="Sigma_54_int_dom_CS"/>
</dbReference>
<dbReference type="HOGENOM" id="CLU_000445_0_6_7"/>
<feature type="domain" description="Response regulatory" evidence="13">
    <location>
        <begin position="11"/>
        <end position="125"/>
    </location>
</feature>
<protein>
    <submittedName>
        <fullName evidence="14">Sigma-54 interaction domain protein</fullName>
    </submittedName>
</protein>
<dbReference type="Pfam" id="PF25601">
    <property type="entry name" value="AAA_lid_14"/>
    <property type="match status" value="1"/>
</dbReference>
<dbReference type="PANTHER" id="PTHR32071">
    <property type="entry name" value="TRANSCRIPTIONAL REGULATORY PROTEIN"/>
    <property type="match status" value="1"/>
</dbReference>
<keyword evidence="2" id="KW-0963">Cytoplasm</keyword>
<dbReference type="STRING" id="901.DESPIGER_1470"/>
<comment type="caution">
    <text evidence="14">The sequence shown here is derived from an EMBL/GenBank/DDBJ whole genome shotgun (WGS) entry which is preliminary data.</text>
</comment>
<evidence type="ECO:0000256" key="7">
    <source>
        <dbReference type="ARBA" id="ARBA00023015"/>
    </source>
</evidence>
<evidence type="ECO:0000256" key="1">
    <source>
        <dbReference type="ARBA" id="ARBA00004496"/>
    </source>
</evidence>
<evidence type="ECO:0000259" key="13">
    <source>
        <dbReference type="PROSITE" id="PS50110"/>
    </source>
</evidence>
<dbReference type="GO" id="GO:0006355">
    <property type="term" value="P:regulation of DNA-templated transcription"/>
    <property type="evidence" value="ECO:0007669"/>
    <property type="project" value="InterPro"/>
</dbReference>
<dbReference type="SUPFAM" id="SSF52172">
    <property type="entry name" value="CheY-like"/>
    <property type="match status" value="1"/>
</dbReference>
<dbReference type="GO" id="GO:0005737">
    <property type="term" value="C:cytoplasm"/>
    <property type="evidence" value="ECO:0007669"/>
    <property type="project" value="UniProtKB-SubCell"/>
</dbReference>
<sequence length="464" mass="51972">MGRDTMSDKSHILVIDDEKNYLLVLQTLLEDEGYTVTAISDPETALAFLAESEVDVVVTDMKMPKVSGREVLQHVKKSWPYIPVLIMTAFGSIESAVEAMKYGAFDYITKPFSNDELLLSIHNATELARAHRQYRLLQEAMEERYSVHQIVGRSRAIRDVLVMVDRAAPSRSTVLITGESGTGKELVARAIHYASPRKEKPFVSVNCMALNPGVLESELFGHEKGSFTGAVAMRRGRFEQADGGTLFLDEIAELTPDLQVKLLRVLQERRFERVGGGEEIEVDIRVVAATNKDLAAMVEKGTFRDDLYYRLNVVQIPLPALRERREDIPLLVAHFMDKVARENNMPAKKFTTEALNYLSGYEWPGNIRQLENVVESCMVLVPGTVIDVDNLPAEIRDEDSQFKSAVDLLPVQLDLADTLEKIEAALIRRALVRADLVQVKAAELLGISKSLLQYKLKKYAITGH</sequence>
<dbReference type="Pfam" id="PF00158">
    <property type="entry name" value="Sigma54_activat"/>
    <property type="match status" value="1"/>
</dbReference>
<comment type="subcellular location">
    <subcellularLocation>
        <location evidence="1">Cytoplasm</location>
    </subcellularLocation>
</comment>
<dbReference type="PROSITE" id="PS50045">
    <property type="entry name" value="SIGMA54_INTERACT_4"/>
    <property type="match status" value="1"/>
</dbReference>
<dbReference type="Gene3D" id="1.10.8.60">
    <property type="match status" value="1"/>
</dbReference>
<dbReference type="AlphaFoldDB" id="B6WY23"/>
<dbReference type="Gene3D" id="3.40.50.2300">
    <property type="match status" value="1"/>
</dbReference>
<proteinExistence type="predicted"/>
<evidence type="ECO:0000256" key="3">
    <source>
        <dbReference type="ARBA" id="ARBA00022553"/>
    </source>
</evidence>
<organism evidence="14 15">
    <name type="scientific">Desulfovibrio piger ATCC 29098</name>
    <dbReference type="NCBI Taxonomy" id="411464"/>
    <lineage>
        <taxon>Bacteria</taxon>
        <taxon>Pseudomonadati</taxon>
        <taxon>Thermodesulfobacteriota</taxon>
        <taxon>Desulfovibrionia</taxon>
        <taxon>Desulfovibrionales</taxon>
        <taxon>Desulfovibrionaceae</taxon>
        <taxon>Desulfovibrio</taxon>
    </lineage>
</organism>
<dbReference type="InterPro" id="IPR002197">
    <property type="entry name" value="HTH_Fis"/>
</dbReference>
<evidence type="ECO:0000256" key="11">
    <source>
        <dbReference type="PROSITE-ProRule" id="PRU00169"/>
    </source>
</evidence>
<dbReference type="InterPro" id="IPR003593">
    <property type="entry name" value="AAA+_ATPase"/>
</dbReference>
<dbReference type="PROSITE" id="PS00676">
    <property type="entry name" value="SIGMA54_INTERACT_2"/>
    <property type="match status" value="1"/>
</dbReference>
<accession>B6WY23</accession>
<dbReference type="SUPFAM" id="SSF46689">
    <property type="entry name" value="Homeodomain-like"/>
    <property type="match status" value="1"/>
</dbReference>
<dbReference type="eggNOG" id="COG2204">
    <property type="taxonomic scope" value="Bacteria"/>
</dbReference>
<evidence type="ECO:0000256" key="8">
    <source>
        <dbReference type="ARBA" id="ARBA00023125"/>
    </source>
</evidence>
<reference evidence="14 15" key="2">
    <citation type="submission" date="2008-10" db="EMBL/GenBank/DDBJ databases">
        <authorList>
            <person name="Fulton L."/>
            <person name="Clifton S."/>
            <person name="Fulton B."/>
            <person name="Xu J."/>
            <person name="Minx P."/>
            <person name="Pepin K.H."/>
            <person name="Johnson M."/>
            <person name="Bhonagiri V."/>
            <person name="Nash W.E."/>
            <person name="Mardis E.R."/>
            <person name="Wilson R.K."/>
        </authorList>
    </citation>
    <scope>NUCLEOTIDE SEQUENCE [LARGE SCALE GENOMIC DNA]</scope>
    <source>
        <strain evidence="14 15">ATCC 29098</strain>
    </source>
</reference>
<dbReference type="CDD" id="cd00009">
    <property type="entry name" value="AAA"/>
    <property type="match status" value="1"/>
</dbReference>
<keyword evidence="10" id="KW-0804">Transcription</keyword>
<dbReference type="InterPro" id="IPR009057">
    <property type="entry name" value="Homeodomain-like_sf"/>
</dbReference>
<dbReference type="Pfam" id="PF00072">
    <property type="entry name" value="Response_reg"/>
    <property type="match status" value="1"/>
</dbReference>